<feature type="transmembrane region" description="Helical" evidence="10">
    <location>
        <begin position="157"/>
        <end position="183"/>
    </location>
</feature>
<dbReference type="PANTHER" id="PTHR11616">
    <property type="entry name" value="SODIUM/CHLORIDE DEPENDENT TRANSPORTER"/>
    <property type="match status" value="1"/>
</dbReference>
<dbReference type="InterPro" id="IPR013083">
    <property type="entry name" value="Znf_RING/FYVE/PHD"/>
</dbReference>
<comment type="subcellular location">
    <subcellularLocation>
        <location evidence="1">Membrane</location>
        <topology evidence="1">Multi-pass membrane protein</topology>
    </subcellularLocation>
</comment>
<comment type="caution">
    <text evidence="13">The sequence shown here is derived from an EMBL/GenBank/DDBJ whole genome shotgun (WGS) entry which is preliminary data.</text>
</comment>
<feature type="domain" description="UBP-type" evidence="12">
    <location>
        <begin position="303"/>
        <end position="420"/>
    </location>
</feature>
<keyword evidence="2" id="KW-0813">Transport</keyword>
<feature type="domain" description="USP" evidence="11">
    <location>
        <begin position="463"/>
        <end position="748"/>
    </location>
</feature>
<dbReference type="EMBL" id="CAXAMN010021764">
    <property type="protein sequence ID" value="CAK9063174.1"/>
    <property type="molecule type" value="Genomic_DNA"/>
</dbReference>
<dbReference type="SMART" id="SM00290">
    <property type="entry name" value="ZnF_UBP"/>
    <property type="match status" value="1"/>
</dbReference>
<evidence type="ECO:0000256" key="5">
    <source>
        <dbReference type="ARBA" id="ARBA00022771"/>
    </source>
</evidence>
<evidence type="ECO:0000256" key="10">
    <source>
        <dbReference type="SAM" id="Phobius"/>
    </source>
</evidence>
<evidence type="ECO:0000256" key="7">
    <source>
        <dbReference type="ARBA" id="ARBA00022989"/>
    </source>
</evidence>
<accession>A0ABP0NL42</accession>
<dbReference type="SUPFAM" id="SSF54001">
    <property type="entry name" value="Cysteine proteinases"/>
    <property type="match status" value="1"/>
</dbReference>
<dbReference type="PROSITE" id="PS00972">
    <property type="entry name" value="USP_1"/>
    <property type="match status" value="1"/>
</dbReference>
<evidence type="ECO:0000259" key="12">
    <source>
        <dbReference type="PROSITE" id="PS50271"/>
    </source>
</evidence>
<keyword evidence="8 10" id="KW-0472">Membrane</keyword>
<evidence type="ECO:0000259" key="11">
    <source>
        <dbReference type="PROSITE" id="PS50235"/>
    </source>
</evidence>
<evidence type="ECO:0000256" key="4">
    <source>
        <dbReference type="ARBA" id="ARBA00022723"/>
    </source>
</evidence>
<protein>
    <recommendedName>
        <fullName evidence="15">Ubiquitinyl hydrolase 1</fullName>
    </recommendedName>
</protein>
<gene>
    <name evidence="13" type="ORF">CCMP2556_LOCUS31064</name>
</gene>
<keyword evidence="3 10" id="KW-0812">Transmembrane</keyword>
<dbReference type="InterPro" id="IPR037272">
    <property type="entry name" value="SNS_sf"/>
</dbReference>
<dbReference type="InterPro" id="IPR028889">
    <property type="entry name" value="USP"/>
</dbReference>
<keyword evidence="14" id="KW-1185">Reference proteome</keyword>
<dbReference type="InterPro" id="IPR038765">
    <property type="entry name" value="Papain-like_cys_pep_sf"/>
</dbReference>
<dbReference type="InterPro" id="IPR001607">
    <property type="entry name" value="Znf_UBP"/>
</dbReference>
<feature type="transmembrane region" description="Helical" evidence="10">
    <location>
        <begin position="12"/>
        <end position="36"/>
    </location>
</feature>
<sequence>DYSHLADPQVWIHGAVQIFFSLGIGYGCIISFGSFGKKSANFVRDASGVALTNCGTSILAGCVVFPVLGFLAAELHETDPCIAGDSLESLKSIGLSGTGLAFVAFPIAISQMPGSFFFAILFFFMMLILGIDSQFAYIEAVATVLCDAGVGDRLPRWALSGLICLVSYLIGILFVTNAGVYFLELFDNYISIYVMFAVGALECIGLMWTRRGQTWEHFQSLCLENTGLHLGWIWKASWGYICPTLCVLLVVVSITPPFAKADVMDARSSKPFPEGAGCVAQCFEEQPEKRSQEAVSQWEEEVKESKYYKELVQLPATKKISPSPKDWKCEKSGDTQNLWLNLSDGYIGGGRRHWDGSGGSNGALEHFEEEKAKANFFPLVVKLGTITPDGADVYSYAPDEDNLVKDPLLAQHLEHWGIDVMKMEKTDKTLAEMQVDLNLNYDWSRICESGDKPLVRVRGPGLVGLKNLGQSCYMNSSVQLLLGLPEVKQRYMDADFKIRKSAPSDLQNDLIGQVAKLADGLNGSRYAPPLKEGEDEEDPKHVIAPQMFRTLIGRGHHEFSSSRQQDAAEFVQYFLEQLTRAERSALGSRLSGDRPSTSMFSFSVEERLQESTGSRRVKYSRVQQNMLGIPVKLEDADNLEEVLAFKASKEKDESDAKKLKTEGVEEPKPLIQLSKCLARLAAPEEGIQFRGTSASKTTRLASMPRYLLVQLQRYYVDEKWCPAKLDCKVPMPETLNLEHLRGRGLQTG</sequence>
<dbReference type="SUPFAM" id="SSF161070">
    <property type="entry name" value="SNF-like"/>
    <property type="match status" value="1"/>
</dbReference>
<dbReference type="Gene3D" id="3.90.70.10">
    <property type="entry name" value="Cysteine proteinases"/>
    <property type="match status" value="1"/>
</dbReference>
<dbReference type="PRINTS" id="PR00176">
    <property type="entry name" value="NANEUSMPORT"/>
</dbReference>
<evidence type="ECO:0000256" key="6">
    <source>
        <dbReference type="ARBA" id="ARBA00022833"/>
    </source>
</evidence>
<reference evidence="13 14" key="1">
    <citation type="submission" date="2024-02" db="EMBL/GenBank/DDBJ databases">
        <authorList>
            <person name="Chen Y."/>
            <person name="Shah S."/>
            <person name="Dougan E. K."/>
            <person name="Thang M."/>
            <person name="Chan C."/>
        </authorList>
    </citation>
    <scope>NUCLEOTIDE SEQUENCE [LARGE SCALE GENOMIC DNA]</scope>
</reference>
<keyword evidence="6" id="KW-0862">Zinc</keyword>
<proteinExistence type="predicted"/>
<evidence type="ECO:0000256" key="8">
    <source>
        <dbReference type="ARBA" id="ARBA00023136"/>
    </source>
</evidence>
<organism evidence="13 14">
    <name type="scientific">Durusdinium trenchii</name>
    <dbReference type="NCBI Taxonomy" id="1381693"/>
    <lineage>
        <taxon>Eukaryota</taxon>
        <taxon>Sar</taxon>
        <taxon>Alveolata</taxon>
        <taxon>Dinophyceae</taxon>
        <taxon>Suessiales</taxon>
        <taxon>Symbiodiniaceae</taxon>
        <taxon>Durusdinium</taxon>
    </lineage>
</organism>
<evidence type="ECO:0000256" key="3">
    <source>
        <dbReference type="ARBA" id="ARBA00022692"/>
    </source>
</evidence>
<evidence type="ECO:0000313" key="14">
    <source>
        <dbReference type="Proteomes" id="UP001642484"/>
    </source>
</evidence>
<dbReference type="PROSITE" id="PS50235">
    <property type="entry name" value="USP_3"/>
    <property type="match status" value="1"/>
</dbReference>
<dbReference type="InterPro" id="IPR001394">
    <property type="entry name" value="Peptidase_C19_UCH"/>
</dbReference>
<dbReference type="Proteomes" id="UP001642484">
    <property type="component" value="Unassembled WGS sequence"/>
</dbReference>
<name>A0ABP0NL42_9DINO</name>
<evidence type="ECO:0000256" key="2">
    <source>
        <dbReference type="ARBA" id="ARBA00022448"/>
    </source>
</evidence>
<evidence type="ECO:0000256" key="1">
    <source>
        <dbReference type="ARBA" id="ARBA00004141"/>
    </source>
</evidence>
<keyword evidence="7 10" id="KW-1133">Transmembrane helix</keyword>
<feature type="non-terminal residue" evidence="13">
    <location>
        <position position="748"/>
    </location>
</feature>
<dbReference type="Gene3D" id="3.30.40.10">
    <property type="entry name" value="Zinc/RING finger domain, C3HC4 (zinc finger)"/>
    <property type="match status" value="1"/>
</dbReference>
<dbReference type="PANTHER" id="PTHR11616:SF240">
    <property type="entry name" value="BLOATED TUBULES, ISOFORM B-RELATED"/>
    <property type="match status" value="1"/>
</dbReference>
<evidence type="ECO:0008006" key="15">
    <source>
        <dbReference type="Google" id="ProtNLM"/>
    </source>
</evidence>
<evidence type="ECO:0000256" key="9">
    <source>
        <dbReference type="PROSITE-ProRule" id="PRU00502"/>
    </source>
</evidence>
<feature type="transmembrane region" description="Helical" evidence="10">
    <location>
        <begin position="48"/>
        <end position="72"/>
    </location>
</feature>
<evidence type="ECO:0000313" key="13">
    <source>
        <dbReference type="EMBL" id="CAK9063174.1"/>
    </source>
</evidence>
<feature type="non-terminal residue" evidence="13">
    <location>
        <position position="1"/>
    </location>
</feature>
<dbReference type="InterPro" id="IPR000175">
    <property type="entry name" value="Na/ntran_symport"/>
</dbReference>
<feature type="transmembrane region" description="Helical" evidence="10">
    <location>
        <begin position="190"/>
        <end position="208"/>
    </location>
</feature>
<dbReference type="SUPFAM" id="SSF57850">
    <property type="entry name" value="RING/U-box"/>
    <property type="match status" value="1"/>
</dbReference>
<feature type="transmembrane region" description="Helical" evidence="10">
    <location>
        <begin position="238"/>
        <end position="259"/>
    </location>
</feature>
<dbReference type="PROSITE" id="PS50271">
    <property type="entry name" value="ZF_UBP"/>
    <property type="match status" value="1"/>
</dbReference>
<dbReference type="InterPro" id="IPR018200">
    <property type="entry name" value="USP_CS"/>
</dbReference>
<dbReference type="PROSITE" id="PS50267">
    <property type="entry name" value="NA_NEUROTRAN_SYMP_3"/>
    <property type="match status" value="1"/>
</dbReference>
<keyword evidence="5 9" id="KW-0863">Zinc-finger</keyword>
<dbReference type="Pfam" id="PF00443">
    <property type="entry name" value="UCH"/>
    <property type="match status" value="1"/>
</dbReference>
<keyword evidence="4" id="KW-0479">Metal-binding</keyword>
<dbReference type="Pfam" id="PF00209">
    <property type="entry name" value="SNF"/>
    <property type="match status" value="1"/>
</dbReference>
<dbReference type="Pfam" id="PF02148">
    <property type="entry name" value="zf-UBP"/>
    <property type="match status" value="1"/>
</dbReference>
<feature type="transmembrane region" description="Helical" evidence="10">
    <location>
        <begin position="116"/>
        <end position="137"/>
    </location>
</feature>